<dbReference type="Proteomes" id="UP000005113">
    <property type="component" value="Unassembled WGS sequence"/>
</dbReference>
<name>J0P479_9BACT</name>
<sequence>MELVFRQHIRTEMDLHLTIHKTSNLLKDLGFPTIAVAKLSTSVSELGYNILKYAKEGYFNIEFV</sequence>
<gene>
    <name evidence="1" type="ORF">SapgrDRAFT_0478</name>
</gene>
<organism evidence="1 2">
    <name type="scientific">Saprospira grandis DSM 2844</name>
    <dbReference type="NCBI Taxonomy" id="694433"/>
    <lineage>
        <taxon>Bacteria</taxon>
        <taxon>Pseudomonadati</taxon>
        <taxon>Bacteroidota</taxon>
        <taxon>Saprospiria</taxon>
        <taxon>Saprospirales</taxon>
        <taxon>Saprospiraceae</taxon>
        <taxon>Saprospira</taxon>
    </lineage>
</organism>
<dbReference type="RefSeq" id="WP_002657045.1">
    <property type="nucleotide sequence ID" value="NZ_JH719942.1"/>
</dbReference>
<dbReference type="AlphaFoldDB" id="J0P479"/>
<dbReference type="EMBL" id="JH719942">
    <property type="protein sequence ID" value="EJF52222.1"/>
    <property type="molecule type" value="Genomic_DNA"/>
</dbReference>
<evidence type="ECO:0000313" key="1">
    <source>
        <dbReference type="EMBL" id="EJF52222.1"/>
    </source>
</evidence>
<proteinExistence type="predicted"/>
<dbReference type="HOGENOM" id="CLU_2865298_0_0_10"/>
<evidence type="ECO:0000313" key="2">
    <source>
        <dbReference type="Proteomes" id="UP000005113"/>
    </source>
</evidence>
<protein>
    <submittedName>
        <fullName evidence="1">Uncharacterized protein</fullName>
    </submittedName>
</protein>
<accession>J0P479</accession>
<reference evidence="2" key="1">
    <citation type="journal article" date="2012" name="Stand. Genomic Sci.">
        <title>Permanent draft genome sequence of the gliding predator Saprospira grandis strain Sa g1 (= HR1).</title>
        <authorList>
            <person name="Mavromatis K."/>
            <person name="Chertkov O."/>
            <person name="Lapidus A."/>
            <person name="Nolan M."/>
            <person name="Lucas S."/>
            <person name="Tice H."/>
            <person name="Del Rio T.G."/>
            <person name="Cheng J.F."/>
            <person name="Han C."/>
            <person name="Tapia R."/>
            <person name="Bruce D."/>
            <person name="Goodwin L.A."/>
            <person name="Pitluck S."/>
            <person name="Huntemann M."/>
            <person name="Liolios K."/>
            <person name="Pagani I."/>
            <person name="Ivanova N."/>
            <person name="Mikhailova N."/>
            <person name="Pati A."/>
            <person name="Chen A."/>
            <person name="Palaniappan K."/>
            <person name="Land M."/>
            <person name="Brambilla E.M."/>
            <person name="Rohde M."/>
            <person name="Spring S."/>
            <person name="Goker M."/>
            <person name="Detter J.C."/>
            <person name="Bristow J."/>
            <person name="Eisen J.A."/>
            <person name="Markowitz V."/>
            <person name="Hugenholtz P."/>
            <person name="Kyrpides N.C."/>
            <person name="Klenk H.P."/>
            <person name="Woyke T."/>
        </authorList>
    </citation>
    <scope>NUCLEOTIDE SEQUENCE [LARGE SCALE GENOMIC DNA]</scope>
    <source>
        <strain evidence="2">DSM 2844</strain>
    </source>
</reference>